<gene>
    <name evidence="2" type="ORF">JOD17_001979</name>
</gene>
<proteinExistence type="predicted"/>
<feature type="domain" description="N-acetyltransferase" evidence="1">
    <location>
        <begin position="10"/>
        <end position="166"/>
    </location>
</feature>
<protein>
    <submittedName>
        <fullName evidence="2">RimJ/RimL family protein N-acetyltransferase</fullName>
    </submittedName>
</protein>
<accession>A0ABS2PBT4</accession>
<evidence type="ECO:0000313" key="3">
    <source>
        <dbReference type="Proteomes" id="UP000741863"/>
    </source>
</evidence>
<dbReference type="PANTHER" id="PTHR43792:SF1">
    <property type="entry name" value="N-ACETYLTRANSFERASE DOMAIN-CONTAINING PROTEIN"/>
    <property type="match status" value="1"/>
</dbReference>
<dbReference type="Pfam" id="PF13302">
    <property type="entry name" value="Acetyltransf_3"/>
    <property type="match status" value="1"/>
</dbReference>
<sequence>MNIIQETERLRLREMNHEDVVQLLTIFSDPVAMKYYPATKSKSETKEWIEWTLENYRKFNLGLWVVEDLETGIFLGQCGIVPQKVNKKIEMEIGYLFKREAWGNGYATEAASACCEYANEQLGITRLISIIDPANEPSVRVAKRIGMTYEQQMEKWGKLVDIYCYS</sequence>
<reference evidence="2 3" key="1">
    <citation type="submission" date="2021-01" db="EMBL/GenBank/DDBJ databases">
        <title>Genomic Encyclopedia of Type Strains, Phase IV (KMG-IV): sequencing the most valuable type-strain genomes for metagenomic binning, comparative biology and taxonomic classification.</title>
        <authorList>
            <person name="Goeker M."/>
        </authorList>
    </citation>
    <scope>NUCLEOTIDE SEQUENCE [LARGE SCALE GENOMIC DNA]</scope>
    <source>
        <strain evidence="2 3">DSM 25540</strain>
    </source>
</reference>
<organism evidence="2 3">
    <name type="scientific">Geomicrobium sediminis</name>
    <dbReference type="NCBI Taxonomy" id="1347788"/>
    <lineage>
        <taxon>Bacteria</taxon>
        <taxon>Bacillati</taxon>
        <taxon>Bacillota</taxon>
        <taxon>Bacilli</taxon>
        <taxon>Bacillales</taxon>
        <taxon>Geomicrobium</taxon>
    </lineage>
</organism>
<dbReference type="PANTHER" id="PTHR43792">
    <property type="entry name" value="GNAT FAMILY, PUTATIVE (AFU_ORTHOLOGUE AFUA_3G00765)-RELATED-RELATED"/>
    <property type="match status" value="1"/>
</dbReference>
<comment type="caution">
    <text evidence="2">The sequence shown here is derived from an EMBL/GenBank/DDBJ whole genome shotgun (WGS) entry which is preliminary data.</text>
</comment>
<dbReference type="InterPro" id="IPR051531">
    <property type="entry name" value="N-acetyltransferase"/>
</dbReference>
<dbReference type="SUPFAM" id="SSF55729">
    <property type="entry name" value="Acyl-CoA N-acyltransferases (Nat)"/>
    <property type="match status" value="1"/>
</dbReference>
<evidence type="ECO:0000259" key="1">
    <source>
        <dbReference type="PROSITE" id="PS51186"/>
    </source>
</evidence>
<dbReference type="RefSeq" id="WP_204697349.1">
    <property type="nucleotide sequence ID" value="NZ_JAFBEC010000005.1"/>
</dbReference>
<dbReference type="PROSITE" id="PS51186">
    <property type="entry name" value="GNAT"/>
    <property type="match status" value="1"/>
</dbReference>
<dbReference type="InterPro" id="IPR000182">
    <property type="entry name" value="GNAT_dom"/>
</dbReference>
<name>A0ABS2PBT4_9BACL</name>
<dbReference type="EMBL" id="JAFBEC010000005">
    <property type="protein sequence ID" value="MBM7632885.1"/>
    <property type="molecule type" value="Genomic_DNA"/>
</dbReference>
<evidence type="ECO:0000313" key="2">
    <source>
        <dbReference type="EMBL" id="MBM7632885.1"/>
    </source>
</evidence>
<dbReference type="Proteomes" id="UP000741863">
    <property type="component" value="Unassembled WGS sequence"/>
</dbReference>
<keyword evidence="3" id="KW-1185">Reference proteome</keyword>
<dbReference type="Gene3D" id="3.40.630.30">
    <property type="match status" value="1"/>
</dbReference>
<dbReference type="InterPro" id="IPR016181">
    <property type="entry name" value="Acyl_CoA_acyltransferase"/>
</dbReference>